<evidence type="ECO:0000259" key="24">
    <source>
        <dbReference type="PROSITE" id="PS50011"/>
    </source>
</evidence>
<dbReference type="CDD" id="cd00132">
    <property type="entry name" value="CRIB"/>
    <property type="match status" value="1"/>
</dbReference>
<dbReference type="SMART" id="SM00285">
    <property type="entry name" value="PBD"/>
    <property type="match status" value="1"/>
</dbReference>
<dbReference type="PROSITE" id="PS00479">
    <property type="entry name" value="ZF_DAG_PE_1"/>
    <property type="match status" value="1"/>
</dbReference>
<feature type="region of interest" description="Disordered" evidence="22">
    <location>
        <begin position="1637"/>
        <end position="1788"/>
    </location>
</feature>
<evidence type="ECO:0000256" key="11">
    <source>
        <dbReference type="ARBA" id="ARBA00022741"/>
    </source>
</evidence>
<dbReference type="InterPro" id="IPR000095">
    <property type="entry name" value="CRIB_dom"/>
</dbReference>
<keyword evidence="16 21" id="KW-0175">Coiled coil</keyword>
<dbReference type="Pfam" id="PF15796">
    <property type="entry name" value="KELK"/>
    <property type="match status" value="1"/>
</dbReference>
<dbReference type="InterPro" id="IPR017892">
    <property type="entry name" value="Pkinase_C"/>
</dbReference>
<dbReference type="Proteomes" id="UP001359485">
    <property type="component" value="Unassembled WGS sequence"/>
</dbReference>
<dbReference type="Pfam" id="PF00780">
    <property type="entry name" value="CNH"/>
    <property type="match status" value="1"/>
</dbReference>
<evidence type="ECO:0000256" key="18">
    <source>
        <dbReference type="ARBA" id="ARBA00047899"/>
    </source>
</evidence>
<evidence type="ECO:0000256" key="17">
    <source>
        <dbReference type="ARBA" id="ARBA00023273"/>
    </source>
</evidence>
<dbReference type="InterPro" id="IPR050839">
    <property type="entry name" value="Rho-assoc_Ser/Thr_Kinase"/>
</dbReference>
<name>A0ABR1B0A1_POLSC</name>
<feature type="binding site" evidence="20">
    <location>
        <position position="122"/>
    </location>
    <ligand>
        <name>ATP</name>
        <dbReference type="ChEBI" id="CHEBI:30616"/>
    </ligand>
</feature>
<dbReference type="InterPro" id="IPR002219">
    <property type="entry name" value="PKC_DAG/PE"/>
</dbReference>
<dbReference type="PANTHER" id="PTHR22988:SF66">
    <property type="entry name" value="SERINE_THREONINE-PROTEIN KINASE GENGHIS KHAN"/>
    <property type="match status" value="1"/>
</dbReference>
<feature type="compositionally biased region" description="Low complexity" evidence="22">
    <location>
        <begin position="1641"/>
        <end position="1658"/>
    </location>
</feature>
<dbReference type="Pfam" id="PF00433">
    <property type="entry name" value="Pkinase_C"/>
    <property type="match status" value="1"/>
</dbReference>
<feature type="coiled-coil region" evidence="21">
    <location>
        <begin position="790"/>
        <end position="834"/>
    </location>
</feature>
<keyword evidence="12" id="KW-0863">Zinc-finger</keyword>
<dbReference type="SMART" id="SM00220">
    <property type="entry name" value="S_TKc"/>
    <property type="match status" value="1"/>
</dbReference>
<dbReference type="Pfam" id="PF08826">
    <property type="entry name" value="DMPK_coil"/>
    <property type="match status" value="1"/>
</dbReference>
<evidence type="ECO:0000256" key="5">
    <source>
        <dbReference type="ARBA" id="ARBA00012513"/>
    </source>
</evidence>
<dbReference type="SMART" id="SM00036">
    <property type="entry name" value="CNH"/>
    <property type="match status" value="1"/>
</dbReference>
<evidence type="ECO:0000256" key="13">
    <source>
        <dbReference type="ARBA" id="ARBA00022777"/>
    </source>
</evidence>
<keyword evidence="6" id="KW-0963">Cytoplasm</keyword>
<evidence type="ECO:0000259" key="27">
    <source>
        <dbReference type="PROSITE" id="PS50219"/>
    </source>
</evidence>
<feature type="coiled-coil region" evidence="21">
    <location>
        <begin position="909"/>
        <end position="957"/>
    </location>
</feature>
<dbReference type="PROSITE" id="PS50108">
    <property type="entry name" value="CRIB"/>
    <property type="match status" value="1"/>
</dbReference>
<dbReference type="Gene3D" id="3.30.60.20">
    <property type="match status" value="1"/>
</dbReference>
<dbReference type="EC" id="2.7.11.1" evidence="5"/>
<dbReference type="Pfam" id="PF25346">
    <property type="entry name" value="PH_MRCK"/>
    <property type="match status" value="1"/>
</dbReference>
<feature type="domain" description="Protein kinase" evidence="24">
    <location>
        <begin position="93"/>
        <end position="368"/>
    </location>
</feature>
<dbReference type="SMART" id="SM00233">
    <property type="entry name" value="PH"/>
    <property type="match status" value="1"/>
</dbReference>
<dbReference type="PANTHER" id="PTHR22988">
    <property type="entry name" value="MYOTONIC DYSTROPHY S/T KINASE-RELATED"/>
    <property type="match status" value="1"/>
</dbReference>
<comment type="catalytic activity">
    <reaction evidence="19">
        <text>L-seryl-[protein] + ATP = O-phospho-L-seryl-[protein] + ADP + H(+)</text>
        <dbReference type="Rhea" id="RHEA:17989"/>
        <dbReference type="Rhea" id="RHEA-COMP:9863"/>
        <dbReference type="Rhea" id="RHEA-COMP:11604"/>
        <dbReference type="ChEBI" id="CHEBI:15378"/>
        <dbReference type="ChEBI" id="CHEBI:29999"/>
        <dbReference type="ChEBI" id="CHEBI:30616"/>
        <dbReference type="ChEBI" id="CHEBI:83421"/>
        <dbReference type="ChEBI" id="CHEBI:456216"/>
        <dbReference type="EC" id="2.7.11.1"/>
    </reaction>
</comment>
<dbReference type="SUPFAM" id="SSF57889">
    <property type="entry name" value="Cysteine-rich domain"/>
    <property type="match status" value="1"/>
</dbReference>
<organism evidence="29 30">
    <name type="scientific">Polyplax serrata</name>
    <name type="common">Common mouse louse</name>
    <dbReference type="NCBI Taxonomy" id="468196"/>
    <lineage>
        <taxon>Eukaryota</taxon>
        <taxon>Metazoa</taxon>
        <taxon>Ecdysozoa</taxon>
        <taxon>Arthropoda</taxon>
        <taxon>Hexapoda</taxon>
        <taxon>Insecta</taxon>
        <taxon>Pterygota</taxon>
        <taxon>Neoptera</taxon>
        <taxon>Paraneoptera</taxon>
        <taxon>Psocodea</taxon>
        <taxon>Troctomorpha</taxon>
        <taxon>Phthiraptera</taxon>
        <taxon>Anoplura</taxon>
        <taxon>Polyplacidae</taxon>
        <taxon>Polyplax</taxon>
    </lineage>
</organism>
<evidence type="ECO:0000256" key="4">
    <source>
        <dbReference type="ARBA" id="ARBA00005719"/>
    </source>
</evidence>
<dbReference type="PROSITE" id="PS51285">
    <property type="entry name" value="AGC_KINASE_CTER"/>
    <property type="match status" value="1"/>
</dbReference>
<evidence type="ECO:0000256" key="19">
    <source>
        <dbReference type="ARBA" id="ARBA00048679"/>
    </source>
</evidence>
<feature type="region of interest" description="Disordered" evidence="22">
    <location>
        <begin position="985"/>
        <end position="1019"/>
    </location>
</feature>
<dbReference type="SMART" id="SM00133">
    <property type="entry name" value="S_TK_X"/>
    <property type="match status" value="1"/>
</dbReference>
<feature type="compositionally biased region" description="Polar residues" evidence="22">
    <location>
        <begin position="473"/>
        <end position="487"/>
    </location>
</feature>
<dbReference type="PROSITE" id="PS50081">
    <property type="entry name" value="ZF_DAG_PE_2"/>
    <property type="match status" value="1"/>
</dbReference>
<dbReference type="Pfam" id="PF00069">
    <property type="entry name" value="Pkinase"/>
    <property type="match status" value="1"/>
</dbReference>
<dbReference type="InterPro" id="IPR000961">
    <property type="entry name" value="AGC-kinase_C"/>
</dbReference>
<evidence type="ECO:0000313" key="30">
    <source>
        <dbReference type="Proteomes" id="UP001359485"/>
    </source>
</evidence>
<evidence type="ECO:0000259" key="26">
    <source>
        <dbReference type="PROSITE" id="PS50108"/>
    </source>
</evidence>
<keyword evidence="14" id="KW-0862">Zinc</keyword>
<comment type="caution">
    <text evidence="29">The sequence shown here is derived from an EMBL/GenBank/DDBJ whole genome shotgun (WGS) entry which is preliminary data.</text>
</comment>
<evidence type="ECO:0000256" key="6">
    <source>
        <dbReference type="ARBA" id="ARBA00022490"/>
    </source>
</evidence>
<feature type="compositionally biased region" description="Low complexity" evidence="22">
    <location>
        <begin position="1758"/>
        <end position="1771"/>
    </location>
</feature>
<comment type="subcellular location">
    <subcellularLocation>
        <location evidence="3">Cell projection</location>
        <location evidence="3">Lamellipodium</location>
    </subcellularLocation>
    <subcellularLocation>
        <location evidence="2">Cytoplasm</location>
    </subcellularLocation>
</comment>
<evidence type="ECO:0000256" key="10">
    <source>
        <dbReference type="ARBA" id="ARBA00022723"/>
    </source>
</evidence>
<dbReference type="Gene3D" id="2.30.29.30">
    <property type="entry name" value="Pleckstrin-homology domain (PH domain)/Phosphotyrosine-binding domain (PTB)"/>
    <property type="match status" value="1"/>
</dbReference>
<evidence type="ECO:0000256" key="1">
    <source>
        <dbReference type="ARBA" id="ARBA00001946"/>
    </source>
</evidence>
<gene>
    <name evidence="29" type="ORF">RUM44_007237</name>
</gene>
<protein>
    <recommendedName>
        <fullName evidence="5">non-specific serine/threonine protein kinase</fullName>
        <ecNumber evidence="5">2.7.11.1</ecNumber>
    </recommendedName>
</protein>
<dbReference type="InterPro" id="IPR046349">
    <property type="entry name" value="C1-like_sf"/>
</dbReference>
<evidence type="ECO:0000256" key="2">
    <source>
        <dbReference type="ARBA" id="ARBA00004496"/>
    </source>
</evidence>
<evidence type="ECO:0000256" key="16">
    <source>
        <dbReference type="ARBA" id="ARBA00023054"/>
    </source>
</evidence>
<dbReference type="SUPFAM" id="SSF56112">
    <property type="entry name" value="Protein kinase-like (PK-like)"/>
    <property type="match status" value="1"/>
</dbReference>
<dbReference type="SMART" id="SM00109">
    <property type="entry name" value="C1"/>
    <property type="match status" value="1"/>
</dbReference>
<dbReference type="CDD" id="cd01243">
    <property type="entry name" value="PH_MRCK"/>
    <property type="match status" value="1"/>
</dbReference>
<dbReference type="InterPro" id="IPR031597">
    <property type="entry name" value="KELK"/>
</dbReference>
<keyword evidence="10" id="KW-0479">Metal-binding</keyword>
<sequence>MSEVIEKLASETGGHGTTGEKRLQHLEALFLGGPIQGQGQCFSLETLLDILLVLYDECCNSSLRREKAVSDFIEFVKPVAACLKNFRLSRDDFEIIKVIGRGAFGEVCVVKMKGSDKVFAMKILNKWEMLKRAETACFKEERDVLVYGDRRWITNLHYAFQDDNNLYLVMDYYCGGDLLTLLSKFEDRLPEDMARFYIAEMILAVSSIHELRYVHRDIKPDNVLLDANGHIRLADFGSCLKFLEDGTVQSNVTVGTPDYISPEILRAMEDGQGRYGPECDWWSLGVCMYEMLYGETPFYAESLIETYGKIMNHKVNIPVLASNCFDFPQDVGYEVTPEAKDLIRKLICSAEFRLGQNGVQDFKNHAWFTGLDWDSIRDSPAPYVPEVSSPTDTSNFDVDDTDIRASDAVPPAANPTFSALHLPFVGFTFTQGSCISDLSSIPIGNTQSNKSLVENRVKQLEEENRRLIKSLSEARSVNNAGQVSSESGTDKTDSGNGTRKLQDEINMLTKRNCELEMQLNSYEQTSKTKKELLATADPETGDKIKELEKVIKSLKQEKDLAQKDKFDAEEKLKLQDKELKDALSQRKLAMAEYNEVTDRLSELRQQKQKLSRQVRDKEEELEVAMQKIDFLRHDIRRAEKLRRELEGRIEEAMAEAGKERKLRERSEEYCKQVEEETEKVRQRLVVGDNSSAQAHTTQEISRLKGEVEKLKVQYNENLTQQQSRYNIEIGSLRDQLQEEQGRREMLEREIELAKEKLDAARLENLTDSEETISELTRRHEREKMLLLEDNKKLMMDLEMLSDSVDRIQNERRQLEEEYEELRNKKDAIAQWEAQITEIIQWVSDEKDARGYLQALASKMTEELEFLKHSSGPNSNSITDKNWRNRRSQKLDKMELLNLQSSLQSEIQAKQSISEELTKTRTELIAAQKELRDFHANFESLSHEIKRKEMQIKELQSRLESGDGFLERPSSQMSYLDHFLKESSMRHGGSVESEEGDVEDNRAPSFASSKSNLSELSIDPSSPLEIHKPSSHLALHLPPKPKSHQFLVRTFSSPQKCNHCTSLMVGLTRQGVVCEACGFACHLGCCDKVPVMCPVPPDQTKRPLGIDPTRGIGTAYEGYVKVPKSGGVKKGWIRQFVVVCDFKLFLYDISPDRNALPSIYVSQVLDMRDEDFAVSSVRESDVIHATKKDIPCIFRITTSLMEPYGTKNHTLMLADSENEKSKWVVALSELHRILKRNNLPNTTVFKAKELLDNTCAFIKNAMSGVIIDPDRLVIGTEEGLFCLDLDRYEMARIGEGKKVYQLEYIPEEQLLVVLSGKQRHVRFVPVRALDGDDVEWIKVAETKGCITFAAGAMKKNPLCYCLCVAIKKQNTSQIIIYEITRTKARHKRMRELMLPTQAQALTVLTEGRLCVGYQSGFTVYSIVGDHHPVPLIHPDNQMLGFLAYGSVDALRAIELPRGEFLLVFQTLGIYSDSQGRKSRDKEIMYPAIPLAVSCLEGHVLVYSETHIDVFNASTGDWIQTINVKKAKPLNNSGSLSLCVINDLTYVMYLSHIHQKDALNVTCLDSSGMQTPVRPRRRFSLREGHRTARTNVFVSSLLPRTDRRSKMISAPSNFNHISHMGPGEGIQIQRLIDLPTTLETADSPSISSPHSSITPQPTQSRIFHPSVAPPKVPSHPPSMSRTSMLSEAQRRHPGHPPHGQGYQIHNGATNIIRRAPPPPRPSVTPPALPRTPSDNVTSELSHVGMGLGSLNNAAKGSSGSPRHSIASNNSSSPSTPPSPGHDHGSSSYDS</sequence>
<evidence type="ECO:0000259" key="28">
    <source>
        <dbReference type="PROSITE" id="PS51285"/>
    </source>
</evidence>
<dbReference type="InterPro" id="IPR011993">
    <property type="entry name" value="PH-like_dom_sf"/>
</dbReference>
<dbReference type="PROSITE" id="PS00107">
    <property type="entry name" value="PROTEIN_KINASE_ATP"/>
    <property type="match status" value="1"/>
</dbReference>
<evidence type="ECO:0000256" key="8">
    <source>
        <dbReference type="ARBA" id="ARBA00022553"/>
    </source>
</evidence>
<dbReference type="PROSITE" id="PS50011">
    <property type="entry name" value="PROTEIN_KINASE_DOM"/>
    <property type="match status" value="1"/>
</dbReference>
<dbReference type="InterPro" id="IPR001180">
    <property type="entry name" value="CNH_dom"/>
</dbReference>
<evidence type="ECO:0000256" key="22">
    <source>
        <dbReference type="SAM" id="MobiDB-lite"/>
    </source>
</evidence>
<comment type="similarity">
    <text evidence="4">Belongs to the protein kinase superfamily. AGC Ser/Thr protein kinase family. DMPK subfamily.</text>
</comment>
<dbReference type="Gene3D" id="1.20.5.340">
    <property type="match status" value="1"/>
</dbReference>
<feature type="compositionally biased region" description="Pro residues" evidence="22">
    <location>
        <begin position="1665"/>
        <end position="1674"/>
    </location>
</feature>
<feature type="domain" description="CRIB" evidence="26">
    <location>
        <begin position="1606"/>
        <end position="1619"/>
    </location>
</feature>
<feature type="compositionally biased region" description="Polar residues" evidence="22">
    <location>
        <begin position="1005"/>
        <end position="1014"/>
    </location>
</feature>
<feature type="compositionally biased region" description="Pro residues" evidence="22">
    <location>
        <begin position="1713"/>
        <end position="1727"/>
    </location>
</feature>
<dbReference type="InterPro" id="IPR011009">
    <property type="entry name" value="Kinase-like_dom_sf"/>
</dbReference>
<comment type="catalytic activity">
    <reaction evidence="18">
        <text>L-threonyl-[protein] + ATP = O-phospho-L-threonyl-[protein] + ADP + H(+)</text>
        <dbReference type="Rhea" id="RHEA:46608"/>
        <dbReference type="Rhea" id="RHEA-COMP:11060"/>
        <dbReference type="Rhea" id="RHEA-COMP:11605"/>
        <dbReference type="ChEBI" id="CHEBI:15378"/>
        <dbReference type="ChEBI" id="CHEBI:30013"/>
        <dbReference type="ChEBI" id="CHEBI:30616"/>
        <dbReference type="ChEBI" id="CHEBI:61977"/>
        <dbReference type="ChEBI" id="CHEBI:456216"/>
        <dbReference type="EC" id="2.7.11.1"/>
    </reaction>
</comment>
<feature type="coiled-coil region" evidence="21">
    <location>
        <begin position="544"/>
        <end position="763"/>
    </location>
</feature>
<dbReference type="InterPro" id="IPR017441">
    <property type="entry name" value="Protein_kinase_ATP_BS"/>
</dbReference>
<reference evidence="29 30" key="1">
    <citation type="submission" date="2023-09" db="EMBL/GenBank/DDBJ databases">
        <title>Genomes of two closely related lineages of the louse Polyplax serrata with different host specificities.</title>
        <authorList>
            <person name="Martinu J."/>
            <person name="Tarabai H."/>
            <person name="Stefka J."/>
            <person name="Hypsa V."/>
        </authorList>
    </citation>
    <scope>NUCLEOTIDE SEQUENCE [LARGE SCALE GENOMIC DNA]</scope>
    <source>
        <strain evidence="29">98ZLc_SE</strain>
    </source>
</reference>
<proteinExistence type="inferred from homology"/>
<comment type="cofactor">
    <cofactor evidence="1">
        <name>Mg(2+)</name>
        <dbReference type="ChEBI" id="CHEBI:18420"/>
    </cofactor>
</comment>
<feature type="region of interest" description="Disordered" evidence="22">
    <location>
        <begin position="471"/>
        <end position="500"/>
    </location>
</feature>
<dbReference type="InterPro" id="IPR014930">
    <property type="entry name" value="Myotonic_dystrophy_kinase_coil"/>
</dbReference>
<keyword evidence="7" id="KW-0723">Serine/threonine-protein kinase</keyword>
<dbReference type="Gene3D" id="3.30.200.20">
    <property type="entry name" value="Phosphorylase Kinase, domain 1"/>
    <property type="match status" value="1"/>
</dbReference>
<keyword evidence="8" id="KW-0597">Phosphoprotein</keyword>
<evidence type="ECO:0000256" key="20">
    <source>
        <dbReference type="PROSITE-ProRule" id="PRU10141"/>
    </source>
</evidence>
<evidence type="ECO:0000259" key="23">
    <source>
        <dbReference type="PROSITE" id="PS50003"/>
    </source>
</evidence>
<evidence type="ECO:0000256" key="14">
    <source>
        <dbReference type="ARBA" id="ARBA00022833"/>
    </source>
</evidence>
<keyword evidence="15 20" id="KW-0067">ATP-binding</keyword>
<evidence type="ECO:0000256" key="15">
    <source>
        <dbReference type="ARBA" id="ARBA00022840"/>
    </source>
</evidence>
<dbReference type="InterPro" id="IPR000719">
    <property type="entry name" value="Prot_kinase_dom"/>
</dbReference>
<feature type="compositionally biased region" description="Polar residues" evidence="22">
    <location>
        <begin position="1747"/>
        <end position="1757"/>
    </location>
</feature>
<keyword evidence="30" id="KW-1185">Reference proteome</keyword>
<feature type="domain" description="CNH" evidence="27">
    <location>
        <begin position="1257"/>
        <end position="1535"/>
    </location>
</feature>
<dbReference type="Gene3D" id="1.10.510.10">
    <property type="entry name" value="Transferase(Phosphotransferase) domain 1"/>
    <property type="match status" value="1"/>
</dbReference>
<feature type="domain" description="PH" evidence="23">
    <location>
        <begin position="1112"/>
        <end position="1231"/>
    </location>
</feature>
<feature type="domain" description="Phorbol-ester/DAG-type" evidence="25">
    <location>
        <begin position="1042"/>
        <end position="1092"/>
    </location>
</feature>
<dbReference type="InterPro" id="IPR001849">
    <property type="entry name" value="PH_domain"/>
</dbReference>
<dbReference type="PROSITE" id="PS50219">
    <property type="entry name" value="CNH"/>
    <property type="match status" value="1"/>
</dbReference>
<evidence type="ECO:0000256" key="12">
    <source>
        <dbReference type="ARBA" id="ARBA00022771"/>
    </source>
</evidence>
<evidence type="ECO:0000256" key="9">
    <source>
        <dbReference type="ARBA" id="ARBA00022679"/>
    </source>
</evidence>
<feature type="domain" description="AGC-kinase C-terminal" evidence="28">
    <location>
        <begin position="369"/>
        <end position="439"/>
    </location>
</feature>
<dbReference type="Pfam" id="PF00130">
    <property type="entry name" value="C1_1"/>
    <property type="match status" value="1"/>
</dbReference>
<keyword evidence="9" id="KW-0808">Transferase</keyword>
<dbReference type="InterPro" id="IPR057529">
    <property type="entry name" value="MRCK/ROCK_PH"/>
</dbReference>
<dbReference type="PROSITE" id="PS00108">
    <property type="entry name" value="PROTEIN_KINASE_ST"/>
    <property type="match status" value="1"/>
</dbReference>
<dbReference type="SUPFAM" id="SSF50729">
    <property type="entry name" value="PH domain-like"/>
    <property type="match status" value="1"/>
</dbReference>
<dbReference type="CDD" id="cd05597">
    <property type="entry name" value="STKc_DMPK_like"/>
    <property type="match status" value="1"/>
</dbReference>
<evidence type="ECO:0000256" key="3">
    <source>
        <dbReference type="ARBA" id="ARBA00004510"/>
    </source>
</evidence>
<accession>A0ABR1B0A1</accession>
<evidence type="ECO:0000313" key="29">
    <source>
        <dbReference type="EMBL" id="KAK6632206.1"/>
    </source>
</evidence>
<keyword evidence="17" id="KW-0966">Cell projection</keyword>
<evidence type="ECO:0000256" key="21">
    <source>
        <dbReference type="SAM" id="Coils"/>
    </source>
</evidence>
<evidence type="ECO:0000256" key="7">
    <source>
        <dbReference type="ARBA" id="ARBA00022527"/>
    </source>
</evidence>
<feature type="compositionally biased region" description="Polar residues" evidence="22">
    <location>
        <begin position="1675"/>
        <end position="1684"/>
    </location>
</feature>
<dbReference type="PROSITE" id="PS50003">
    <property type="entry name" value="PH_DOMAIN"/>
    <property type="match status" value="1"/>
</dbReference>
<dbReference type="EMBL" id="JAWJWF010000005">
    <property type="protein sequence ID" value="KAK6632206.1"/>
    <property type="molecule type" value="Genomic_DNA"/>
</dbReference>
<evidence type="ECO:0000259" key="25">
    <source>
        <dbReference type="PROSITE" id="PS50081"/>
    </source>
</evidence>
<keyword evidence="13" id="KW-0418">Kinase</keyword>
<dbReference type="InterPro" id="IPR008271">
    <property type="entry name" value="Ser/Thr_kinase_AS"/>
</dbReference>
<keyword evidence="11 20" id="KW-0547">Nucleotide-binding</keyword>